<dbReference type="AlphaFoldDB" id="A0A371HTA8"/>
<dbReference type="SUPFAM" id="SSF56672">
    <property type="entry name" value="DNA/RNA polymerases"/>
    <property type="match status" value="1"/>
</dbReference>
<keyword evidence="2" id="KW-1185">Reference proteome</keyword>
<evidence type="ECO:0008006" key="3">
    <source>
        <dbReference type="Google" id="ProtNLM"/>
    </source>
</evidence>
<reference evidence="1" key="1">
    <citation type="submission" date="2018-05" db="EMBL/GenBank/DDBJ databases">
        <title>Draft genome of Mucuna pruriens seed.</title>
        <authorList>
            <person name="Nnadi N.E."/>
            <person name="Vos R."/>
            <person name="Hasami M.H."/>
            <person name="Devisetty U.K."/>
            <person name="Aguiy J.C."/>
        </authorList>
    </citation>
    <scope>NUCLEOTIDE SEQUENCE [LARGE SCALE GENOMIC DNA]</scope>
    <source>
        <strain evidence="1">JCA_2017</strain>
    </source>
</reference>
<comment type="caution">
    <text evidence="1">The sequence shown here is derived from an EMBL/GenBank/DDBJ whole genome shotgun (WGS) entry which is preliminary data.</text>
</comment>
<sequence length="154" mass="18098">MKVESNYPRCGQEGSYETTCCRDYLLHLRQPMVPKKSRMTVMKNQHDELVPMWIQNSWRVCIDYKKLNQEIPLLFPEWIVWIYTIHIAPEDQHKTTFTCPFVFMDDFMVYATSFDACLENLSKVLTRCIDTNLVLQKMSFHGDQGNCVGTSCIK</sequence>
<evidence type="ECO:0000313" key="2">
    <source>
        <dbReference type="Proteomes" id="UP000257109"/>
    </source>
</evidence>
<protein>
    <recommendedName>
        <fullName evidence="3">Reverse transcriptase domain-containing protein</fullName>
    </recommendedName>
</protein>
<dbReference type="Gene3D" id="3.30.70.270">
    <property type="match status" value="1"/>
</dbReference>
<gene>
    <name evidence="1" type="ORF">CR513_10060</name>
</gene>
<organism evidence="1 2">
    <name type="scientific">Mucuna pruriens</name>
    <name type="common">Velvet bean</name>
    <name type="synonym">Dolichos pruriens</name>
    <dbReference type="NCBI Taxonomy" id="157652"/>
    <lineage>
        <taxon>Eukaryota</taxon>
        <taxon>Viridiplantae</taxon>
        <taxon>Streptophyta</taxon>
        <taxon>Embryophyta</taxon>
        <taxon>Tracheophyta</taxon>
        <taxon>Spermatophyta</taxon>
        <taxon>Magnoliopsida</taxon>
        <taxon>eudicotyledons</taxon>
        <taxon>Gunneridae</taxon>
        <taxon>Pentapetalae</taxon>
        <taxon>rosids</taxon>
        <taxon>fabids</taxon>
        <taxon>Fabales</taxon>
        <taxon>Fabaceae</taxon>
        <taxon>Papilionoideae</taxon>
        <taxon>50 kb inversion clade</taxon>
        <taxon>NPAAA clade</taxon>
        <taxon>indigoferoid/millettioid clade</taxon>
        <taxon>Phaseoleae</taxon>
        <taxon>Mucuna</taxon>
    </lineage>
</organism>
<feature type="non-terminal residue" evidence="1">
    <location>
        <position position="1"/>
    </location>
</feature>
<proteinExistence type="predicted"/>
<name>A0A371HTA8_MUCPR</name>
<dbReference type="InterPro" id="IPR043128">
    <property type="entry name" value="Rev_trsase/Diguanyl_cyclase"/>
</dbReference>
<dbReference type="EMBL" id="QJKJ01001762">
    <property type="protein sequence ID" value="RDY06022.1"/>
    <property type="molecule type" value="Genomic_DNA"/>
</dbReference>
<accession>A0A371HTA8</accession>
<dbReference type="InterPro" id="IPR043502">
    <property type="entry name" value="DNA/RNA_pol_sf"/>
</dbReference>
<dbReference type="Proteomes" id="UP000257109">
    <property type="component" value="Unassembled WGS sequence"/>
</dbReference>
<evidence type="ECO:0000313" key="1">
    <source>
        <dbReference type="EMBL" id="RDY06022.1"/>
    </source>
</evidence>
<dbReference type="OrthoDB" id="1110257at2759"/>